<dbReference type="AlphaFoldDB" id="A0A015K7P7"/>
<comment type="caution">
    <text evidence="1">The sequence shown here is derived from an EMBL/GenBank/DDBJ whole genome shotgun (WGS) entry which is preliminary data.</text>
</comment>
<sequence>MSGLSSNIILDEWFNKIVPKPINNHPGYDMKYVSAYIVNYCYGTDLKKIIGIEWEYDTLSVVKPGQSLVAWAVNVRIRLQKLLANQRFSVYYRHCLFAGFGNGKMVNSDYHQPRINKSNMAIWFDCWKLVKITDIKPKKTYFSGWRRYGYEIKSEDLMKYHWNNECSKAKTPDGSARLIQKAYRNYRKRPVLLAKQVWEAVRNDNTPREKKFLSMPSRDTRCTVNLDIWYSIDGLYRPFNIPLDQFYDYISYSKHKRCQLSDRLAIARNKIQCNYIMSSAPNFEPAYISPAKQEMISLTSYQLSNCKSDTGGIFISSQYAKQPKGTMLRLRDGRVITVV</sequence>
<organism evidence="1 2">
    <name type="scientific">Rhizophagus irregularis (strain DAOM 197198w)</name>
    <name type="common">Glomus intraradices</name>
    <dbReference type="NCBI Taxonomy" id="1432141"/>
    <lineage>
        <taxon>Eukaryota</taxon>
        <taxon>Fungi</taxon>
        <taxon>Fungi incertae sedis</taxon>
        <taxon>Mucoromycota</taxon>
        <taxon>Glomeromycotina</taxon>
        <taxon>Glomeromycetes</taxon>
        <taxon>Glomerales</taxon>
        <taxon>Glomeraceae</taxon>
        <taxon>Rhizophagus</taxon>
    </lineage>
</organism>
<proteinExistence type="predicted"/>
<evidence type="ECO:0000313" key="2">
    <source>
        <dbReference type="Proteomes" id="UP000022910"/>
    </source>
</evidence>
<accession>A0A015K7P7</accession>
<dbReference type="Proteomes" id="UP000022910">
    <property type="component" value="Unassembled WGS sequence"/>
</dbReference>
<evidence type="ECO:0000313" key="1">
    <source>
        <dbReference type="EMBL" id="EXX55486.1"/>
    </source>
</evidence>
<keyword evidence="2" id="KW-1185">Reference proteome</keyword>
<protein>
    <submittedName>
        <fullName evidence="1">Uncharacterized protein</fullName>
    </submittedName>
</protein>
<dbReference type="OrthoDB" id="2303275at2759"/>
<dbReference type="EMBL" id="JEMT01028156">
    <property type="protein sequence ID" value="EXX55486.1"/>
    <property type="molecule type" value="Genomic_DNA"/>
</dbReference>
<reference evidence="1 2" key="1">
    <citation type="submission" date="2014-02" db="EMBL/GenBank/DDBJ databases">
        <title>Single nucleus genome sequencing reveals high similarity among nuclei of an endomycorrhizal fungus.</title>
        <authorList>
            <person name="Lin K."/>
            <person name="Geurts R."/>
            <person name="Zhang Z."/>
            <person name="Limpens E."/>
            <person name="Saunders D.G."/>
            <person name="Mu D."/>
            <person name="Pang E."/>
            <person name="Cao H."/>
            <person name="Cha H."/>
            <person name="Lin T."/>
            <person name="Zhou Q."/>
            <person name="Shang Y."/>
            <person name="Li Y."/>
            <person name="Ivanov S."/>
            <person name="Sharma T."/>
            <person name="Velzen R.V."/>
            <person name="Ruijter N.D."/>
            <person name="Aanen D.K."/>
            <person name="Win J."/>
            <person name="Kamoun S."/>
            <person name="Bisseling T."/>
            <person name="Huang S."/>
        </authorList>
    </citation>
    <scope>NUCLEOTIDE SEQUENCE [LARGE SCALE GENOMIC DNA]</scope>
    <source>
        <strain evidence="2">DAOM197198w</strain>
    </source>
</reference>
<dbReference type="HOGENOM" id="CLU_070650_0_0_1"/>
<gene>
    <name evidence="1" type="ORF">RirG_225010</name>
</gene>
<name>A0A015K7P7_RHIIW</name>